<name>A0A4R1RZZ7_HYDET</name>
<dbReference type="SUPFAM" id="SSF103007">
    <property type="entry name" value="Hypothetical protein TT1725"/>
    <property type="match status" value="1"/>
</dbReference>
<gene>
    <name evidence="1" type="ORF">EDC14_1006126</name>
</gene>
<dbReference type="Proteomes" id="UP000295008">
    <property type="component" value="Unassembled WGS sequence"/>
</dbReference>
<dbReference type="OrthoDB" id="9809023at2"/>
<proteinExistence type="predicted"/>
<dbReference type="RefSeq" id="WP_132013621.1">
    <property type="nucleotide sequence ID" value="NZ_SLUN01000006.1"/>
</dbReference>
<dbReference type="PANTHER" id="PTHR36441:SF1">
    <property type="entry name" value="DUF503 DOMAIN-CONTAINING PROTEIN"/>
    <property type="match status" value="1"/>
</dbReference>
<dbReference type="Pfam" id="PF04456">
    <property type="entry name" value="DUF503"/>
    <property type="match status" value="1"/>
</dbReference>
<protein>
    <recommendedName>
        <fullName evidence="3">DUF503 domain-containing protein</fullName>
    </recommendedName>
</protein>
<dbReference type="InterPro" id="IPR007546">
    <property type="entry name" value="DUF503"/>
</dbReference>
<dbReference type="EMBL" id="SLUN01000006">
    <property type="protein sequence ID" value="TCL72413.1"/>
    <property type="molecule type" value="Genomic_DNA"/>
</dbReference>
<reference evidence="1 2" key="1">
    <citation type="submission" date="2019-03" db="EMBL/GenBank/DDBJ databases">
        <title>Genomic Encyclopedia of Type Strains, Phase IV (KMG-IV): sequencing the most valuable type-strain genomes for metagenomic binning, comparative biology and taxonomic classification.</title>
        <authorList>
            <person name="Goeker M."/>
        </authorList>
    </citation>
    <scope>NUCLEOTIDE SEQUENCE [LARGE SCALE GENOMIC DNA]</scope>
    <source>
        <strain evidence="1 2">LX-B</strain>
    </source>
</reference>
<sequence>MFIRAIAIDIHIPGARTLKDKRQVLQSIIVRLRRLNLSVAEVGYQDQWQRAALGVAMVGADLGLLEQLQAQILRLIEESYPVEIAHWEIRDYE</sequence>
<evidence type="ECO:0008006" key="3">
    <source>
        <dbReference type="Google" id="ProtNLM"/>
    </source>
</evidence>
<comment type="caution">
    <text evidence="1">The sequence shown here is derived from an EMBL/GenBank/DDBJ whole genome shotgun (WGS) entry which is preliminary data.</text>
</comment>
<evidence type="ECO:0000313" key="2">
    <source>
        <dbReference type="Proteomes" id="UP000295008"/>
    </source>
</evidence>
<accession>A0A4R1RZZ7</accession>
<keyword evidence="2" id="KW-1185">Reference proteome</keyword>
<dbReference type="AlphaFoldDB" id="A0A4R1RZZ7"/>
<dbReference type="InterPro" id="IPR036746">
    <property type="entry name" value="TT1725-like_sf"/>
</dbReference>
<dbReference type="Gene3D" id="3.30.70.1120">
    <property type="entry name" value="TT1725-like"/>
    <property type="match status" value="1"/>
</dbReference>
<dbReference type="PANTHER" id="PTHR36441">
    <property type="entry name" value="HYPOTHETICAL CYTOSOLIC PROTEIN"/>
    <property type="match status" value="1"/>
</dbReference>
<evidence type="ECO:0000313" key="1">
    <source>
        <dbReference type="EMBL" id="TCL72413.1"/>
    </source>
</evidence>
<organism evidence="1 2">
    <name type="scientific">Hydrogenispora ethanolica</name>
    <dbReference type="NCBI Taxonomy" id="1082276"/>
    <lineage>
        <taxon>Bacteria</taxon>
        <taxon>Bacillati</taxon>
        <taxon>Bacillota</taxon>
        <taxon>Hydrogenispora</taxon>
    </lineage>
</organism>